<accession>A0A4U1CJY3</accession>
<sequence length="157" mass="18900">MKQPLTDQDKSKIKKLNLFRLSNDWYLVLSLIGLFYFALAFFLPYTGWRHKPINPPTNTEEYVKQVIQWLLPIFPLCILSISNYLVKRVDRLKGYKKIDVSTVKLKIRLFGKLKLIIFKPFLIIIYFRPLQFHDLEKESIVKVKLTYFRRLIEYELI</sequence>
<dbReference type="OrthoDB" id="9901747at2"/>
<dbReference type="Proteomes" id="UP000309488">
    <property type="component" value="Unassembled WGS sequence"/>
</dbReference>
<feature type="transmembrane region" description="Helical" evidence="1">
    <location>
        <begin position="107"/>
        <end position="127"/>
    </location>
</feature>
<keyword evidence="1" id="KW-0472">Membrane</keyword>
<keyword evidence="1" id="KW-0812">Transmembrane</keyword>
<name>A0A4U1CJY3_9SPHI</name>
<feature type="transmembrane region" description="Helical" evidence="1">
    <location>
        <begin position="66"/>
        <end position="86"/>
    </location>
</feature>
<gene>
    <name evidence="2" type="ORF">FA048_18295</name>
</gene>
<protein>
    <submittedName>
        <fullName evidence="2">Uncharacterized protein</fullName>
    </submittedName>
</protein>
<organism evidence="2 3">
    <name type="scientific">Pedobacter polaris</name>
    <dbReference type="NCBI Taxonomy" id="2571273"/>
    <lineage>
        <taxon>Bacteria</taxon>
        <taxon>Pseudomonadati</taxon>
        <taxon>Bacteroidota</taxon>
        <taxon>Sphingobacteriia</taxon>
        <taxon>Sphingobacteriales</taxon>
        <taxon>Sphingobacteriaceae</taxon>
        <taxon>Pedobacter</taxon>
    </lineage>
</organism>
<keyword evidence="1" id="KW-1133">Transmembrane helix</keyword>
<dbReference type="RefSeq" id="WP_136843819.1">
    <property type="nucleotide sequence ID" value="NZ_SWBR01000005.1"/>
</dbReference>
<keyword evidence="3" id="KW-1185">Reference proteome</keyword>
<reference evidence="2 3" key="1">
    <citation type="submission" date="2019-04" db="EMBL/GenBank/DDBJ databases">
        <title>Pedobacter sp. RP-3-22 sp. nov., isolated from Arctic soil.</title>
        <authorList>
            <person name="Dahal R.H."/>
            <person name="Kim D.-U."/>
        </authorList>
    </citation>
    <scope>NUCLEOTIDE SEQUENCE [LARGE SCALE GENOMIC DNA]</scope>
    <source>
        <strain evidence="2 3">RP-3-22</strain>
    </source>
</reference>
<dbReference type="AlphaFoldDB" id="A0A4U1CJY3"/>
<dbReference type="EMBL" id="SWBR01000005">
    <property type="protein sequence ID" value="TKC05663.1"/>
    <property type="molecule type" value="Genomic_DNA"/>
</dbReference>
<evidence type="ECO:0000313" key="2">
    <source>
        <dbReference type="EMBL" id="TKC05663.1"/>
    </source>
</evidence>
<feature type="transmembrane region" description="Helical" evidence="1">
    <location>
        <begin position="25"/>
        <end position="46"/>
    </location>
</feature>
<evidence type="ECO:0000313" key="3">
    <source>
        <dbReference type="Proteomes" id="UP000309488"/>
    </source>
</evidence>
<proteinExistence type="predicted"/>
<comment type="caution">
    <text evidence="2">The sequence shown here is derived from an EMBL/GenBank/DDBJ whole genome shotgun (WGS) entry which is preliminary data.</text>
</comment>
<evidence type="ECO:0000256" key="1">
    <source>
        <dbReference type="SAM" id="Phobius"/>
    </source>
</evidence>